<gene>
    <name evidence="1" type="ORF">I0C86_38175</name>
</gene>
<accession>A0ABS0H8B3</accession>
<dbReference type="RefSeq" id="WP_196206190.1">
    <property type="nucleotide sequence ID" value="NZ_JADPUN010000377.1"/>
</dbReference>
<organism evidence="1 2">
    <name type="scientific">Plantactinospora alkalitolerans</name>
    <dbReference type="NCBI Taxonomy" id="2789879"/>
    <lineage>
        <taxon>Bacteria</taxon>
        <taxon>Bacillati</taxon>
        <taxon>Actinomycetota</taxon>
        <taxon>Actinomycetes</taxon>
        <taxon>Micromonosporales</taxon>
        <taxon>Micromonosporaceae</taxon>
        <taxon>Plantactinospora</taxon>
    </lineage>
</organism>
<protein>
    <submittedName>
        <fullName evidence="1">Uncharacterized protein</fullName>
    </submittedName>
</protein>
<keyword evidence="2" id="KW-1185">Reference proteome</keyword>
<name>A0ABS0H8B3_9ACTN</name>
<evidence type="ECO:0000313" key="2">
    <source>
        <dbReference type="Proteomes" id="UP000638560"/>
    </source>
</evidence>
<proteinExistence type="predicted"/>
<comment type="caution">
    <text evidence="1">The sequence shown here is derived from an EMBL/GenBank/DDBJ whole genome shotgun (WGS) entry which is preliminary data.</text>
</comment>
<sequence length="89" mass="9893">MDYIRPNAEQLIEVLTETIRRHDGNPVMQEGVLIDIGGARVPVDFVELMDITEDCQWPDCHCAYGQKNPPEDAPTEGVHFAVVIGGDFP</sequence>
<reference evidence="1 2" key="1">
    <citation type="submission" date="2020-11" db="EMBL/GenBank/DDBJ databases">
        <title>A novel isolate from a Black sea contaminated sediment with potential to produce alkanes: Plantactinospora alkalitolerans sp. nov.</title>
        <authorList>
            <person name="Carro L."/>
            <person name="Veyisoglu A."/>
            <person name="Guven K."/>
            <person name="Schumann P."/>
            <person name="Klenk H.-P."/>
            <person name="Sahin N."/>
        </authorList>
    </citation>
    <scope>NUCLEOTIDE SEQUENCE [LARGE SCALE GENOMIC DNA]</scope>
    <source>
        <strain evidence="1 2">S1510</strain>
    </source>
</reference>
<dbReference type="Proteomes" id="UP000638560">
    <property type="component" value="Unassembled WGS sequence"/>
</dbReference>
<evidence type="ECO:0000313" key="1">
    <source>
        <dbReference type="EMBL" id="MBF9134717.1"/>
    </source>
</evidence>
<dbReference type="EMBL" id="JADPUN010000377">
    <property type="protein sequence ID" value="MBF9134717.1"/>
    <property type="molecule type" value="Genomic_DNA"/>
</dbReference>